<evidence type="ECO:0000313" key="6">
    <source>
        <dbReference type="Proteomes" id="UP000198211"/>
    </source>
</evidence>
<evidence type="ECO:0008006" key="7">
    <source>
        <dbReference type="Google" id="ProtNLM"/>
    </source>
</evidence>
<keyword evidence="6" id="KW-1185">Reference proteome</keyword>
<feature type="region of interest" description="Disordered" evidence="2">
    <location>
        <begin position="44"/>
        <end position="77"/>
    </location>
</feature>
<evidence type="ECO:0000259" key="3">
    <source>
        <dbReference type="PROSITE" id="PS50158"/>
    </source>
</evidence>
<keyword evidence="1" id="KW-0479">Metal-binding</keyword>
<comment type="caution">
    <text evidence="5">The sequence shown here is derived from an EMBL/GenBank/DDBJ whole genome shotgun (WGS) entry which is preliminary data.</text>
</comment>
<dbReference type="EMBL" id="NBNE01006599">
    <property type="protein sequence ID" value="OWZ01800.1"/>
    <property type="molecule type" value="Genomic_DNA"/>
</dbReference>
<organism evidence="5 6">
    <name type="scientific">Phytophthora megakarya</name>
    <dbReference type="NCBI Taxonomy" id="4795"/>
    <lineage>
        <taxon>Eukaryota</taxon>
        <taxon>Sar</taxon>
        <taxon>Stramenopiles</taxon>
        <taxon>Oomycota</taxon>
        <taxon>Peronosporomycetes</taxon>
        <taxon>Peronosporales</taxon>
        <taxon>Peronosporaceae</taxon>
        <taxon>Phytophthora</taxon>
    </lineage>
</organism>
<dbReference type="InterPro" id="IPR001878">
    <property type="entry name" value="Znf_CCHC"/>
</dbReference>
<dbReference type="GO" id="GO:0008270">
    <property type="term" value="F:zinc ion binding"/>
    <property type="evidence" value="ECO:0007669"/>
    <property type="project" value="UniProtKB-KW"/>
</dbReference>
<dbReference type="InterPro" id="IPR036875">
    <property type="entry name" value="Znf_CCHC_sf"/>
</dbReference>
<evidence type="ECO:0000256" key="2">
    <source>
        <dbReference type="SAM" id="MobiDB-lite"/>
    </source>
</evidence>
<evidence type="ECO:0000256" key="1">
    <source>
        <dbReference type="PROSITE-ProRule" id="PRU00047"/>
    </source>
</evidence>
<sequence>MLNLDRDSSSHTERTLSLLKGARNVVMVCWNCGKWGHNERECTAAKKEDNSKKGKKAKGKRAAKEEHEDTHEDVPGYYNHYEGKAKRKPAHIIEVDHNDCLFCLSSTSSNNESSVGFYMSIVLDNASALIENSTTMKPKCKGKVKFVVEDSVTKLKVPVIVEALFVDGTTNILSQRLLFVENGFKSQTSDYQETNTLADPVLKCNWKFDMVGGLYQSVVEILHASRTLAVLPISAQSSSTIKDMEAKQLVTGIKLTRDQRRVKENCLNCDMAKMKRMSFKKTKPRRATVAFQKVFIDLAFIQDETIGGNTMYLHLIDESTWFQWIFLQMTKDETVDRLREFRYSGKADYDKVVKIYRSDQRTEFQNAEVAEQLRGNAEVAEQLRGESIQIFSHPHTPVEACLIEKAHGKLMNKVRAVLYSSGMPELLWGEAAAYVIHTINRTSRKGNVRS</sequence>
<dbReference type="InterPro" id="IPR036397">
    <property type="entry name" value="RNaseH_sf"/>
</dbReference>
<dbReference type="GO" id="GO:0015074">
    <property type="term" value="P:DNA integration"/>
    <property type="evidence" value="ECO:0007669"/>
    <property type="project" value="InterPro"/>
</dbReference>
<dbReference type="InterPro" id="IPR039537">
    <property type="entry name" value="Retrotran_Ty1/copia-like"/>
</dbReference>
<dbReference type="PROSITE" id="PS50994">
    <property type="entry name" value="INTEGRASE"/>
    <property type="match status" value="1"/>
</dbReference>
<reference evidence="6" key="1">
    <citation type="submission" date="2017-03" db="EMBL/GenBank/DDBJ databases">
        <title>Phytopthora megakarya and P. palmivora, two closely related causual agents of cacao black pod achieved similar genome size and gene model numbers by different mechanisms.</title>
        <authorList>
            <person name="Ali S."/>
            <person name="Shao J."/>
            <person name="Larry D.J."/>
            <person name="Kronmiller B."/>
            <person name="Shen D."/>
            <person name="Strem M.D."/>
            <person name="Melnick R.L."/>
            <person name="Guiltinan M.J."/>
            <person name="Tyler B.M."/>
            <person name="Meinhardt L.W."/>
            <person name="Bailey B.A."/>
        </authorList>
    </citation>
    <scope>NUCLEOTIDE SEQUENCE [LARGE SCALE GENOMIC DNA]</scope>
    <source>
        <strain evidence="6">zdho120</strain>
    </source>
</reference>
<dbReference type="Proteomes" id="UP000198211">
    <property type="component" value="Unassembled WGS sequence"/>
</dbReference>
<dbReference type="PROSITE" id="PS50158">
    <property type="entry name" value="ZF_CCHC"/>
    <property type="match status" value="1"/>
</dbReference>
<dbReference type="Gene3D" id="3.30.420.10">
    <property type="entry name" value="Ribonuclease H-like superfamily/Ribonuclease H"/>
    <property type="match status" value="1"/>
</dbReference>
<feature type="domain" description="CCHC-type" evidence="3">
    <location>
        <begin position="29"/>
        <end position="42"/>
    </location>
</feature>
<dbReference type="OrthoDB" id="97058at2759"/>
<accession>A0A225VBG0</accession>
<evidence type="ECO:0000313" key="5">
    <source>
        <dbReference type="EMBL" id="OWZ01800.1"/>
    </source>
</evidence>
<protein>
    <recommendedName>
        <fullName evidence="7">CCHC-type domain-containing protein</fullName>
    </recommendedName>
</protein>
<gene>
    <name evidence="5" type="ORF">PHMEG_00026750</name>
</gene>
<dbReference type="SUPFAM" id="SSF57756">
    <property type="entry name" value="Retrovirus zinc finger-like domains"/>
    <property type="match status" value="1"/>
</dbReference>
<dbReference type="GO" id="GO:0003676">
    <property type="term" value="F:nucleic acid binding"/>
    <property type="evidence" value="ECO:0007669"/>
    <property type="project" value="InterPro"/>
</dbReference>
<feature type="domain" description="Integrase catalytic" evidence="4">
    <location>
        <begin position="280"/>
        <end position="450"/>
    </location>
</feature>
<keyword evidence="1" id="KW-0862">Zinc</keyword>
<proteinExistence type="predicted"/>
<dbReference type="PANTHER" id="PTHR42648">
    <property type="entry name" value="TRANSPOSASE, PUTATIVE-RELATED"/>
    <property type="match status" value="1"/>
</dbReference>
<keyword evidence="1" id="KW-0863">Zinc-finger</keyword>
<dbReference type="InterPro" id="IPR001584">
    <property type="entry name" value="Integrase_cat-core"/>
</dbReference>
<name>A0A225VBG0_9STRA</name>
<feature type="compositionally biased region" description="Basic and acidic residues" evidence="2">
    <location>
        <begin position="62"/>
        <end position="74"/>
    </location>
</feature>
<dbReference type="AlphaFoldDB" id="A0A225VBG0"/>
<dbReference type="SUPFAM" id="SSF53098">
    <property type="entry name" value="Ribonuclease H-like"/>
    <property type="match status" value="1"/>
</dbReference>
<dbReference type="PANTHER" id="PTHR42648:SF24">
    <property type="entry name" value="INTEGRASE CATALYTIC DOMAIN-CONTAINING PROTEIN"/>
    <property type="match status" value="1"/>
</dbReference>
<evidence type="ECO:0000259" key="4">
    <source>
        <dbReference type="PROSITE" id="PS50994"/>
    </source>
</evidence>
<dbReference type="InterPro" id="IPR012337">
    <property type="entry name" value="RNaseH-like_sf"/>
</dbReference>